<evidence type="ECO:0000256" key="7">
    <source>
        <dbReference type="ARBA" id="ARBA00022827"/>
    </source>
</evidence>
<dbReference type="InterPro" id="IPR027477">
    <property type="entry name" value="Succ_DH/fumarate_Rdtase_cat_sf"/>
</dbReference>
<comment type="function">
    <text evidence="11">Catalyzes the oxidation of L-aspartate to iminoaspartate.</text>
</comment>
<evidence type="ECO:0000256" key="5">
    <source>
        <dbReference type="ARBA" id="ARBA00022630"/>
    </source>
</evidence>
<dbReference type="SUPFAM" id="SSF46977">
    <property type="entry name" value="Succinate dehydrogenase/fumarate reductase flavoprotein C-terminal domain"/>
    <property type="match status" value="1"/>
</dbReference>
<evidence type="ECO:0000256" key="2">
    <source>
        <dbReference type="ARBA" id="ARBA00004950"/>
    </source>
</evidence>
<organism evidence="14 15">
    <name type="scientific">Butyricimonas hominis</name>
    <dbReference type="NCBI Taxonomy" id="2763032"/>
    <lineage>
        <taxon>Bacteria</taxon>
        <taxon>Pseudomonadati</taxon>
        <taxon>Bacteroidota</taxon>
        <taxon>Bacteroidia</taxon>
        <taxon>Bacteroidales</taxon>
        <taxon>Odoribacteraceae</taxon>
        <taxon>Butyricimonas</taxon>
    </lineage>
</organism>
<keyword evidence="6 11" id="KW-0662">Pyridine nucleotide biosynthesis</keyword>
<evidence type="ECO:0000256" key="10">
    <source>
        <dbReference type="NCBIfam" id="TIGR00551"/>
    </source>
</evidence>
<evidence type="ECO:0000256" key="9">
    <source>
        <dbReference type="ARBA" id="ARBA00048305"/>
    </source>
</evidence>
<evidence type="ECO:0000259" key="12">
    <source>
        <dbReference type="Pfam" id="PF00890"/>
    </source>
</evidence>
<dbReference type="Proteomes" id="UP000646484">
    <property type="component" value="Unassembled WGS sequence"/>
</dbReference>
<comment type="caution">
    <text evidence="14">The sequence shown here is derived from an EMBL/GenBank/DDBJ whole genome shotgun (WGS) entry which is preliminary data.</text>
</comment>
<dbReference type="InterPro" id="IPR037099">
    <property type="entry name" value="Fum_R/Succ_DH_flav-like_C_sf"/>
</dbReference>
<dbReference type="SUPFAM" id="SSF56425">
    <property type="entry name" value="Succinate dehydrogenase/fumarate reductase flavoprotein, catalytic domain"/>
    <property type="match status" value="1"/>
</dbReference>
<dbReference type="PIRSF" id="PIRSF000171">
    <property type="entry name" value="SDHA_APRA_LASPO"/>
    <property type="match status" value="1"/>
</dbReference>
<dbReference type="Pfam" id="PF00890">
    <property type="entry name" value="FAD_binding_2"/>
    <property type="match status" value="1"/>
</dbReference>
<evidence type="ECO:0000256" key="4">
    <source>
        <dbReference type="ARBA" id="ARBA00012173"/>
    </source>
</evidence>
<keyword evidence="7 11" id="KW-0274">FAD</keyword>
<dbReference type="Gene3D" id="3.50.50.60">
    <property type="entry name" value="FAD/NAD(P)-binding domain"/>
    <property type="match status" value="1"/>
</dbReference>
<name>A0ABR7CZF9_9BACT</name>
<evidence type="ECO:0000256" key="6">
    <source>
        <dbReference type="ARBA" id="ARBA00022642"/>
    </source>
</evidence>
<evidence type="ECO:0000256" key="11">
    <source>
        <dbReference type="RuleBase" id="RU362049"/>
    </source>
</evidence>
<dbReference type="Gene3D" id="3.90.700.10">
    <property type="entry name" value="Succinate dehydrogenase/fumarate reductase flavoprotein, catalytic domain"/>
    <property type="match status" value="1"/>
</dbReference>
<evidence type="ECO:0000313" key="14">
    <source>
        <dbReference type="EMBL" id="MBC5621014.1"/>
    </source>
</evidence>
<dbReference type="SUPFAM" id="SSF51905">
    <property type="entry name" value="FAD/NAD(P)-binding domain"/>
    <property type="match status" value="1"/>
</dbReference>
<feature type="domain" description="Fumarate reductase/succinate dehydrogenase flavoprotein-like C-terminal" evidence="13">
    <location>
        <begin position="420"/>
        <end position="521"/>
    </location>
</feature>
<dbReference type="NCBIfam" id="TIGR00551">
    <property type="entry name" value="nadB"/>
    <property type="match status" value="1"/>
</dbReference>
<feature type="domain" description="FAD-dependent oxidoreductase 2 FAD-binding" evidence="12">
    <location>
        <begin position="5"/>
        <end position="375"/>
    </location>
</feature>
<dbReference type="PANTHER" id="PTHR42716">
    <property type="entry name" value="L-ASPARTATE OXIDASE"/>
    <property type="match status" value="1"/>
</dbReference>
<dbReference type="PRINTS" id="PR00368">
    <property type="entry name" value="FADPNR"/>
</dbReference>
<dbReference type="InterPro" id="IPR036188">
    <property type="entry name" value="FAD/NAD-bd_sf"/>
</dbReference>
<keyword evidence="15" id="KW-1185">Reference proteome</keyword>
<dbReference type="InterPro" id="IPR003953">
    <property type="entry name" value="FAD-dep_OxRdtase_2_FAD-bd"/>
</dbReference>
<keyword evidence="8 11" id="KW-0560">Oxidoreductase</keyword>
<comment type="subcellular location">
    <subcellularLocation>
        <location evidence="11">Cytoplasm</location>
    </subcellularLocation>
</comment>
<dbReference type="RefSeq" id="WP_186975649.1">
    <property type="nucleotide sequence ID" value="NZ_JACOOH010000003.1"/>
</dbReference>
<dbReference type="Gene3D" id="1.20.58.100">
    <property type="entry name" value="Fumarate reductase/succinate dehydrogenase flavoprotein-like, C-terminal domain"/>
    <property type="match status" value="1"/>
</dbReference>
<evidence type="ECO:0000256" key="8">
    <source>
        <dbReference type="ARBA" id="ARBA00023002"/>
    </source>
</evidence>
<evidence type="ECO:0000259" key="13">
    <source>
        <dbReference type="Pfam" id="PF02910"/>
    </source>
</evidence>
<gene>
    <name evidence="14" type="primary">nadB</name>
    <name evidence="14" type="ORF">H8S64_07880</name>
</gene>
<dbReference type="InterPro" id="IPR005288">
    <property type="entry name" value="NadB"/>
</dbReference>
<evidence type="ECO:0000256" key="3">
    <source>
        <dbReference type="ARBA" id="ARBA00008562"/>
    </source>
</evidence>
<dbReference type="GO" id="GO:0008734">
    <property type="term" value="F:L-aspartate oxidase activity"/>
    <property type="evidence" value="ECO:0007669"/>
    <property type="project" value="UniProtKB-EC"/>
</dbReference>
<protein>
    <recommendedName>
        <fullName evidence="4 10">L-aspartate oxidase</fullName>
        <ecNumber evidence="4 10">1.4.3.16</ecNumber>
    </recommendedName>
</protein>
<dbReference type="EMBL" id="JACOOH010000003">
    <property type="protein sequence ID" value="MBC5621014.1"/>
    <property type="molecule type" value="Genomic_DNA"/>
</dbReference>
<comment type="similarity">
    <text evidence="3 11">Belongs to the FAD-dependent oxidoreductase 2 family. NadB subfamily.</text>
</comment>
<comment type="pathway">
    <text evidence="2 11">Cofactor biosynthesis; NAD(+) biosynthesis; iminoaspartate from L-aspartate (oxidase route): step 1/1.</text>
</comment>
<proteinExistence type="inferred from homology"/>
<keyword evidence="5 11" id="KW-0285">Flavoprotein</keyword>
<evidence type="ECO:0000256" key="1">
    <source>
        <dbReference type="ARBA" id="ARBA00001974"/>
    </source>
</evidence>
<dbReference type="PANTHER" id="PTHR42716:SF2">
    <property type="entry name" value="L-ASPARTATE OXIDASE, CHLOROPLASTIC"/>
    <property type="match status" value="1"/>
</dbReference>
<sequence length="532" mass="59040">MRSYDYIIVGSGLAGLYTAYRASAYGKVALLTKSNIRESNSYFAQGGIAAVTGEDDAPLFHFQDTITAGRGLCDYPAVHVLVNEGPVRIQELINDGMHFDTENGELALGLEGGHHQKRILHAGGDATGRMITNFVIDKVEHCPSVEVFDNHAVIALLQDEHGCYGVRCWDFNENREEVFTGHNVLLTSGGTSAIYKRTTNPHTTIGDGLALTFEAGCEIADMEFIQFHPSAIYTPSGEAYLVSEAVRGEGAHLLNQQGERFMVGKHELAELAPRDIVAQSIFLQMKQNDQDYVYLSLKHLDPEKIKKRFPNIFEKCAELGIDMTDRIPVAPAAHYTVGGVRTDLNGRTNIPHLYVCGELASSGIMGANRLASNSLIECLVYGKRAVEDSVRNKREAPVPEITPRFHLDARKLDAYLQLKTEVADIMTREAGIIRNKSGLQEGLNRLEALKAKENFEANEYYSLVSKNLLTVAELIIRSALFREESRGGHFRSDYPNPEDAFVCHIIQQKEKEIRTLPVQLKMTGSVRLESKI</sequence>
<dbReference type="EC" id="1.4.3.16" evidence="4 10"/>
<reference evidence="14 15" key="1">
    <citation type="submission" date="2020-08" db="EMBL/GenBank/DDBJ databases">
        <title>Genome public.</title>
        <authorList>
            <person name="Liu C."/>
            <person name="Sun Q."/>
        </authorList>
    </citation>
    <scope>NUCLEOTIDE SEQUENCE [LARGE SCALE GENOMIC DNA]</scope>
    <source>
        <strain evidence="14 15">NSJ-56</strain>
    </source>
</reference>
<evidence type="ECO:0000313" key="15">
    <source>
        <dbReference type="Proteomes" id="UP000646484"/>
    </source>
</evidence>
<dbReference type="InterPro" id="IPR015939">
    <property type="entry name" value="Fum_Rdtase/Succ_DH_flav-like_C"/>
</dbReference>
<comment type="catalytic activity">
    <reaction evidence="9">
        <text>L-aspartate + O2 = iminosuccinate + H2O2</text>
        <dbReference type="Rhea" id="RHEA:25876"/>
        <dbReference type="ChEBI" id="CHEBI:15379"/>
        <dbReference type="ChEBI" id="CHEBI:16240"/>
        <dbReference type="ChEBI" id="CHEBI:29991"/>
        <dbReference type="ChEBI" id="CHEBI:77875"/>
        <dbReference type="EC" id="1.4.3.16"/>
    </reaction>
    <physiologicalReaction direction="left-to-right" evidence="9">
        <dbReference type="Rhea" id="RHEA:25877"/>
    </physiologicalReaction>
</comment>
<accession>A0ABR7CZF9</accession>
<comment type="cofactor">
    <cofactor evidence="1 11">
        <name>FAD</name>
        <dbReference type="ChEBI" id="CHEBI:57692"/>
    </cofactor>
</comment>
<dbReference type="Pfam" id="PF02910">
    <property type="entry name" value="Succ_DH_flav_C"/>
    <property type="match status" value="1"/>
</dbReference>